<protein>
    <recommendedName>
        <fullName evidence="4">Integrase-like protein</fullName>
    </recommendedName>
</protein>
<keyword evidence="3" id="KW-1185">Reference proteome</keyword>
<name>A0ABP9P3G8_9PSEU</name>
<dbReference type="Proteomes" id="UP001500804">
    <property type="component" value="Unassembled WGS sequence"/>
</dbReference>
<keyword evidence="1" id="KW-0238">DNA-binding</keyword>
<dbReference type="InterPro" id="IPR011010">
    <property type="entry name" value="DNA_brk_join_enz"/>
</dbReference>
<evidence type="ECO:0008006" key="4">
    <source>
        <dbReference type="Google" id="ProtNLM"/>
    </source>
</evidence>
<gene>
    <name evidence="2" type="ORF">GCM10023320_76600</name>
</gene>
<dbReference type="Gene3D" id="1.10.150.130">
    <property type="match status" value="1"/>
</dbReference>
<dbReference type="SUPFAM" id="SSF56349">
    <property type="entry name" value="DNA breaking-rejoining enzymes"/>
    <property type="match status" value="1"/>
</dbReference>
<evidence type="ECO:0000256" key="1">
    <source>
        <dbReference type="ARBA" id="ARBA00023125"/>
    </source>
</evidence>
<evidence type="ECO:0000313" key="3">
    <source>
        <dbReference type="Proteomes" id="UP001500804"/>
    </source>
</evidence>
<evidence type="ECO:0000313" key="2">
    <source>
        <dbReference type="EMBL" id="GAA5139870.1"/>
    </source>
</evidence>
<dbReference type="EMBL" id="BAABJO010000045">
    <property type="protein sequence ID" value="GAA5139870.1"/>
    <property type="molecule type" value="Genomic_DNA"/>
</dbReference>
<organism evidence="2 3">
    <name type="scientific">Pseudonocardia adelaidensis</name>
    <dbReference type="NCBI Taxonomy" id="648754"/>
    <lineage>
        <taxon>Bacteria</taxon>
        <taxon>Bacillati</taxon>
        <taxon>Actinomycetota</taxon>
        <taxon>Actinomycetes</taxon>
        <taxon>Pseudonocardiales</taxon>
        <taxon>Pseudonocardiaceae</taxon>
        <taxon>Pseudonocardia</taxon>
    </lineage>
</organism>
<accession>A0ABP9P3G8</accession>
<comment type="caution">
    <text evidence="2">The sequence shown here is derived from an EMBL/GenBank/DDBJ whole genome shotgun (WGS) entry which is preliminary data.</text>
</comment>
<sequence length="259" mass="28594">MGTTSTRLLVADRHAEPVGRIRERHPGDDRIHPVFGQCGGVVPVQVPGRRVEQSIRPTFSAYIPRVSRVVSSGTRRVYAPYWSRVQEKWGDRPIDEPSPLEIRELAEAVRGDVVTRRNARGGRSAVEHLIAALRCLYHHAVSDGLISEAANPARKVAKPRRLPSTRRALPDARLAEINEVAASTGNDHALDALLLRLHIETACRRGEPHLDRKDVAWQRTGACSERRERSVCSSPAATAAWCRRTVGGLPGQARLTTTT</sequence>
<proteinExistence type="predicted"/>
<dbReference type="InterPro" id="IPR010998">
    <property type="entry name" value="Integrase_recombinase_N"/>
</dbReference>
<reference evidence="3" key="1">
    <citation type="journal article" date="2019" name="Int. J. Syst. Evol. Microbiol.">
        <title>The Global Catalogue of Microorganisms (GCM) 10K type strain sequencing project: providing services to taxonomists for standard genome sequencing and annotation.</title>
        <authorList>
            <consortium name="The Broad Institute Genomics Platform"/>
            <consortium name="The Broad Institute Genome Sequencing Center for Infectious Disease"/>
            <person name="Wu L."/>
            <person name="Ma J."/>
        </authorList>
    </citation>
    <scope>NUCLEOTIDE SEQUENCE [LARGE SCALE GENOMIC DNA]</scope>
    <source>
        <strain evidence="3">JCM 18302</strain>
    </source>
</reference>